<dbReference type="EMBL" id="CP017766">
    <property type="protein sequence ID" value="AUB56721.1"/>
    <property type="molecule type" value="Genomic_DNA"/>
</dbReference>
<organism evidence="1 2">
    <name type="scientific">Methanobacterium subterraneum</name>
    <dbReference type="NCBI Taxonomy" id="59277"/>
    <lineage>
        <taxon>Archaea</taxon>
        <taxon>Methanobacteriati</taxon>
        <taxon>Methanobacteriota</taxon>
        <taxon>Methanomada group</taxon>
        <taxon>Methanobacteria</taxon>
        <taxon>Methanobacteriales</taxon>
        <taxon>Methanobacteriaceae</taxon>
        <taxon>Methanobacterium</taxon>
    </lineage>
</organism>
<gene>
    <name evidence="1" type="ORF">BK007_03215</name>
</gene>
<evidence type="ECO:0000313" key="1">
    <source>
        <dbReference type="EMBL" id="AUB56721.1"/>
    </source>
</evidence>
<dbReference type="GeneID" id="35120571"/>
<dbReference type="RefSeq" id="WP_100906687.1">
    <property type="nucleotide sequence ID" value="NZ_CP017766.1"/>
</dbReference>
<dbReference type="AlphaFoldDB" id="A0A2H4VF60"/>
<proteinExistence type="predicted"/>
<name>A0A2H4VF60_9EURY</name>
<dbReference type="Proteomes" id="UP000232806">
    <property type="component" value="Chromosome"/>
</dbReference>
<dbReference type="OrthoDB" id="68959at2157"/>
<sequence>MAKKDTPAISNNACGCLIDDILEKKDDTRDRLCSASESDMEFFIDPDPEKISVDFYQRRLTDGLPIIPPTRERVDRLLNYSEYNPGDVLAVLAPKMGQATSEKIAINSVMAGCQPRFQPVMEHVIKAIYQDKFNLAGVNATTHPISICTIINGPLSNELGLNSGAGCLGPCNMASATIGRSLRLCLINIAGAVPGIGDHATHGSPAKYSYCFTENEDESPWEPFQVEMGCRKEASTVTVMAAEAPHNVNDHRSQKAEDLLDTIVHTAATAGCNNSHVPGELLVIMSPEHAKTIHTDGWEKVDVKNYIHENSVLPASLGDRGGRKLDDEWIIGGDVHITRSPSDVLLMVAGGPGRHTMICHGFGNGSLSVTLPITLKDGSLSHSVEDFNKR</sequence>
<accession>A0A2H4VF60</accession>
<reference evidence="1 2" key="1">
    <citation type="submission" date="2016-10" db="EMBL/GenBank/DDBJ databases">
        <title>Comparative genomics between deep and shallow subseafloor isolates.</title>
        <authorList>
            <person name="Ishii S."/>
            <person name="Miller J.R."/>
            <person name="Sutton G."/>
            <person name="Suzuki S."/>
            <person name="Methe B."/>
            <person name="Inagaki F."/>
            <person name="Imachi H."/>
        </authorList>
    </citation>
    <scope>NUCLEOTIDE SEQUENCE [LARGE SCALE GENOMIC DNA]</scope>
    <source>
        <strain evidence="1 2">MO-MB1</strain>
    </source>
</reference>
<evidence type="ECO:0000313" key="2">
    <source>
        <dbReference type="Proteomes" id="UP000232806"/>
    </source>
</evidence>
<protein>
    <submittedName>
        <fullName evidence="1">Uncharacterized protein</fullName>
    </submittedName>
</protein>